<organism evidence="4 5">
    <name type="scientific">Mariniblastus fucicola</name>
    <dbReference type="NCBI Taxonomy" id="980251"/>
    <lineage>
        <taxon>Bacteria</taxon>
        <taxon>Pseudomonadati</taxon>
        <taxon>Planctomycetota</taxon>
        <taxon>Planctomycetia</taxon>
        <taxon>Pirellulales</taxon>
        <taxon>Pirellulaceae</taxon>
        <taxon>Mariniblastus</taxon>
    </lineage>
</organism>
<dbReference type="EC" id="2.-.-.-" evidence="4"/>
<gene>
    <name evidence="4" type="primary">epsL</name>
    <name evidence="4" type="ORF">MFFC18_22150</name>
</gene>
<dbReference type="Proteomes" id="UP000322214">
    <property type="component" value="Chromosome"/>
</dbReference>
<dbReference type="PANTHER" id="PTHR30576:SF20">
    <property type="entry name" value="QUINOVOSAMINEPHOSPHOTRANSFERAE-RELATED"/>
    <property type="match status" value="1"/>
</dbReference>
<protein>
    <submittedName>
        <fullName evidence="4">Putative sugar transferase EpsL</fullName>
        <ecNumber evidence="4">2.-.-.-</ecNumber>
    </submittedName>
</protein>
<keyword evidence="2" id="KW-0472">Membrane</keyword>
<keyword evidence="2" id="KW-1133">Transmembrane helix</keyword>
<sequence>MNQIDSVPNTIPNGGLTFAQRFCKRTFDIVAAILGLLLLWPLILFGWILATISTRKNGLFVHQRIGLHGRPFPMYKLRSMREVPGVTTTNTAGNDVRITRTGKWLRRLKIDELPQLINVLFGHMSFVGARPDVAGYTDVLEGEDRILLSMRPGITGPASLTYRHEEEILAAADDAEYRNDHILWPHKVKLNRKYLDEWSFIGDLRYILQTFIGSPITIAPDDFKDPS</sequence>
<dbReference type="AlphaFoldDB" id="A0A5B9PAX2"/>
<dbReference type="EMBL" id="CP042912">
    <property type="protein sequence ID" value="QEG22335.1"/>
    <property type="molecule type" value="Genomic_DNA"/>
</dbReference>
<evidence type="ECO:0000313" key="5">
    <source>
        <dbReference type="Proteomes" id="UP000322214"/>
    </source>
</evidence>
<feature type="transmembrane region" description="Helical" evidence="2">
    <location>
        <begin position="29"/>
        <end position="50"/>
    </location>
</feature>
<keyword evidence="4" id="KW-0808">Transferase</keyword>
<dbReference type="Pfam" id="PF02397">
    <property type="entry name" value="Bac_transf"/>
    <property type="match status" value="1"/>
</dbReference>
<proteinExistence type="inferred from homology"/>
<evidence type="ECO:0000259" key="3">
    <source>
        <dbReference type="Pfam" id="PF02397"/>
    </source>
</evidence>
<keyword evidence="2" id="KW-0812">Transmembrane</keyword>
<dbReference type="RefSeq" id="WP_075081618.1">
    <property type="nucleotide sequence ID" value="NZ_CP042912.1"/>
</dbReference>
<dbReference type="OrthoDB" id="9766874at2"/>
<name>A0A5B9PAX2_9BACT</name>
<reference evidence="4 5" key="1">
    <citation type="submission" date="2019-08" db="EMBL/GenBank/DDBJ databases">
        <title>Deep-cultivation of Planctomycetes and their phenomic and genomic characterization uncovers novel biology.</title>
        <authorList>
            <person name="Wiegand S."/>
            <person name="Jogler M."/>
            <person name="Boedeker C."/>
            <person name="Pinto D."/>
            <person name="Vollmers J."/>
            <person name="Rivas-Marin E."/>
            <person name="Kohn T."/>
            <person name="Peeters S.H."/>
            <person name="Heuer A."/>
            <person name="Rast P."/>
            <person name="Oberbeckmann S."/>
            <person name="Bunk B."/>
            <person name="Jeske O."/>
            <person name="Meyerdierks A."/>
            <person name="Storesund J.E."/>
            <person name="Kallscheuer N."/>
            <person name="Luecker S."/>
            <person name="Lage O.M."/>
            <person name="Pohl T."/>
            <person name="Merkel B.J."/>
            <person name="Hornburger P."/>
            <person name="Mueller R.-W."/>
            <person name="Bruemmer F."/>
            <person name="Labrenz M."/>
            <person name="Spormann A.M."/>
            <person name="Op den Camp H."/>
            <person name="Overmann J."/>
            <person name="Amann R."/>
            <person name="Jetten M.S.M."/>
            <person name="Mascher T."/>
            <person name="Medema M.H."/>
            <person name="Devos D.P."/>
            <person name="Kaster A.-K."/>
            <person name="Ovreas L."/>
            <person name="Rohde M."/>
            <person name="Galperin M.Y."/>
            <person name="Jogler C."/>
        </authorList>
    </citation>
    <scope>NUCLEOTIDE SEQUENCE [LARGE SCALE GENOMIC DNA]</scope>
    <source>
        <strain evidence="4 5">FC18</strain>
    </source>
</reference>
<dbReference type="InterPro" id="IPR003362">
    <property type="entry name" value="Bact_transf"/>
</dbReference>
<evidence type="ECO:0000256" key="1">
    <source>
        <dbReference type="ARBA" id="ARBA00006464"/>
    </source>
</evidence>
<keyword evidence="5" id="KW-1185">Reference proteome</keyword>
<feature type="domain" description="Bacterial sugar transferase" evidence="3">
    <location>
        <begin position="24"/>
        <end position="211"/>
    </location>
</feature>
<dbReference type="GO" id="GO:0016780">
    <property type="term" value="F:phosphotransferase activity, for other substituted phosphate groups"/>
    <property type="evidence" value="ECO:0007669"/>
    <property type="project" value="TreeGrafter"/>
</dbReference>
<evidence type="ECO:0000313" key="4">
    <source>
        <dbReference type="EMBL" id="QEG22335.1"/>
    </source>
</evidence>
<dbReference type="STRING" id="980251.GCA_001642875_00092"/>
<dbReference type="KEGG" id="mff:MFFC18_22150"/>
<accession>A0A5B9PAX2</accession>
<evidence type="ECO:0000256" key="2">
    <source>
        <dbReference type="SAM" id="Phobius"/>
    </source>
</evidence>
<dbReference type="PANTHER" id="PTHR30576">
    <property type="entry name" value="COLANIC BIOSYNTHESIS UDP-GLUCOSE LIPID CARRIER TRANSFERASE"/>
    <property type="match status" value="1"/>
</dbReference>
<comment type="similarity">
    <text evidence="1">Belongs to the bacterial sugar transferase family.</text>
</comment>